<comment type="subcellular location">
    <subcellularLocation>
        <location evidence="1 7">Membrane</location>
        <topology evidence="1 7">Multi-pass membrane protein</topology>
    </subcellularLocation>
</comment>
<keyword evidence="9" id="KW-1185">Reference proteome</keyword>
<keyword evidence="4 7" id="KW-1133">Transmembrane helix</keyword>
<dbReference type="PROSITE" id="PS00421">
    <property type="entry name" value="TM4_1"/>
    <property type="match status" value="1"/>
</dbReference>
<evidence type="ECO:0000256" key="5">
    <source>
        <dbReference type="ARBA" id="ARBA00023136"/>
    </source>
</evidence>
<evidence type="ECO:0000313" key="8">
    <source>
        <dbReference type="EMBL" id="CAB1438984.1"/>
    </source>
</evidence>
<evidence type="ECO:0000256" key="1">
    <source>
        <dbReference type="ARBA" id="ARBA00004141"/>
    </source>
</evidence>
<proteinExistence type="inferred from homology"/>
<keyword evidence="5 7" id="KW-0472">Membrane</keyword>
<dbReference type="InterPro" id="IPR018503">
    <property type="entry name" value="Tetraspanin_CS"/>
</dbReference>
<dbReference type="PANTHER" id="PTHR19282">
    <property type="entry name" value="TETRASPANIN"/>
    <property type="match status" value="1"/>
</dbReference>
<dbReference type="PRINTS" id="PR00259">
    <property type="entry name" value="TMFOUR"/>
</dbReference>
<feature type="transmembrane region" description="Helical" evidence="7">
    <location>
        <begin position="48"/>
        <end position="71"/>
    </location>
</feature>
<dbReference type="AlphaFoldDB" id="A0A9N7YP03"/>
<evidence type="ECO:0000313" key="9">
    <source>
        <dbReference type="Proteomes" id="UP001153269"/>
    </source>
</evidence>
<dbReference type="GO" id="GO:0005886">
    <property type="term" value="C:plasma membrane"/>
    <property type="evidence" value="ECO:0007669"/>
    <property type="project" value="TreeGrafter"/>
</dbReference>
<dbReference type="Pfam" id="PF00335">
    <property type="entry name" value="Tetraspanin"/>
    <property type="match status" value="1"/>
</dbReference>
<dbReference type="InterPro" id="IPR008952">
    <property type="entry name" value="Tetraspanin_EC2_sf"/>
</dbReference>
<protein>
    <recommendedName>
        <fullName evidence="7">Tetraspanin</fullName>
    </recommendedName>
</protein>
<feature type="transmembrane region" description="Helical" evidence="7">
    <location>
        <begin position="9"/>
        <end position="28"/>
    </location>
</feature>
<dbReference type="SUPFAM" id="SSF48652">
    <property type="entry name" value="Tetraspanin"/>
    <property type="match status" value="1"/>
</dbReference>
<keyword evidence="6" id="KW-1015">Disulfide bond</keyword>
<accession>A0A9N7YP03</accession>
<sequence>MAVNKIIKYLLFTFNFVFFVGGITILSFSVHARGNRVDYHITEDVLPAINLLVFVGAVTMILGFLGCCGAVREDRCLLTLFFVGLLALLFMMLAEVVKEHLKELLPLSGAPKDVQEAFQLLERNGFCCGFSVGPLDWGNSTAVPDSCNCSDTSRNCTALGGRQVYATPCMTFLMTWYDRLSLTLIALACGFGSLMILGMVFSSVVCFQVCVKKGSVI</sequence>
<feature type="disulfide bond" evidence="6">
    <location>
        <begin position="128"/>
        <end position="147"/>
    </location>
</feature>
<dbReference type="PANTHER" id="PTHR19282:SF380">
    <property type="entry name" value="TETRASPANIN-8"/>
    <property type="match status" value="1"/>
</dbReference>
<feature type="transmembrane region" description="Helical" evidence="7">
    <location>
        <begin position="78"/>
        <end position="97"/>
    </location>
</feature>
<gene>
    <name evidence="8" type="ORF">PLEPLA_LOCUS26838</name>
</gene>
<comment type="caution">
    <text evidence="8">The sequence shown here is derived from an EMBL/GenBank/DDBJ whole genome shotgun (WGS) entry which is preliminary data.</text>
</comment>
<dbReference type="InterPro" id="IPR000301">
    <property type="entry name" value="Tetraspanin_animals"/>
</dbReference>
<evidence type="ECO:0000256" key="2">
    <source>
        <dbReference type="ARBA" id="ARBA00006840"/>
    </source>
</evidence>
<evidence type="ECO:0000256" key="6">
    <source>
        <dbReference type="PIRSR" id="PIRSR002419-1"/>
    </source>
</evidence>
<comment type="similarity">
    <text evidence="2 7">Belongs to the tetraspanin (TM4SF) family.</text>
</comment>
<name>A0A9N7YP03_PLEPL</name>
<evidence type="ECO:0000256" key="4">
    <source>
        <dbReference type="ARBA" id="ARBA00022989"/>
    </source>
</evidence>
<feature type="transmembrane region" description="Helical" evidence="7">
    <location>
        <begin position="180"/>
        <end position="211"/>
    </location>
</feature>
<dbReference type="PIRSF" id="PIRSF002419">
    <property type="entry name" value="Tetraspanin"/>
    <property type="match status" value="1"/>
</dbReference>
<reference evidence="8" key="1">
    <citation type="submission" date="2020-03" db="EMBL/GenBank/DDBJ databases">
        <authorList>
            <person name="Weist P."/>
        </authorList>
    </citation>
    <scope>NUCLEOTIDE SEQUENCE</scope>
</reference>
<keyword evidence="3 7" id="KW-0812">Transmembrane</keyword>
<dbReference type="Proteomes" id="UP001153269">
    <property type="component" value="Unassembled WGS sequence"/>
</dbReference>
<dbReference type="EMBL" id="CADEAL010002223">
    <property type="protein sequence ID" value="CAB1438984.1"/>
    <property type="molecule type" value="Genomic_DNA"/>
</dbReference>
<dbReference type="Gene3D" id="1.10.1450.10">
    <property type="entry name" value="Tetraspanin"/>
    <property type="match status" value="1"/>
</dbReference>
<evidence type="ECO:0000256" key="3">
    <source>
        <dbReference type="ARBA" id="ARBA00022692"/>
    </source>
</evidence>
<dbReference type="InterPro" id="IPR018499">
    <property type="entry name" value="Tetraspanin/Peripherin"/>
</dbReference>
<evidence type="ECO:0000256" key="7">
    <source>
        <dbReference type="RuleBase" id="RU361218"/>
    </source>
</evidence>
<organism evidence="8 9">
    <name type="scientific">Pleuronectes platessa</name>
    <name type="common">European plaice</name>
    <dbReference type="NCBI Taxonomy" id="8262"/>
    <lineage>
        <taxon>Eukaryota</taxon>
        <taxon>Metazoa</taxon>
        <taxon>Chordata</taxon>
        <taxon>Craniata</taxon>
        <taxon>Vertebrata</taxon>
        <taxon>Euteleostomi</taxon>
        <taxon>Actinopterygii</taxon>
        <taxon>Neopterygii</taxon>
        <taxon>Teleostei</taxon>
        <taxon>Neoteleostei</taxon>
        <taxon>Acanthomorphata</taxon>
        <taxon>Carangaria</taxon>
        <taxon>Pleuronectiformes</taxon>
        <taxon>Pleuronectoidei</taxon>
        <taxon>Pleuronectidae</taxon>
        <taxon>Pleuronectes</taxon>
    </lineage>
</organism>